<reference evidence="1 2" key="1">
    <citation type="submission" date="2019-07" db="EMBL/GenBank/DDBJ databases">
        <authorList>
            <person name="Li J."/>
        </authorList>
    </citation>
    <scope>NUCLEOTIDE SEQUENCE [LARGE SCALE GENOMIC DNA]</scope>
    <source>
        <strain evidence="1 2">TKL69</strain>
    </source>
</reference>
<evidence type="ECO:0000313" key="1">
    <source>
        <dbReference type="EMBL" id="QDP41429.1"/>
    </source>
</evidence>
<gene>
    <name evidence="1" type="ORF">FN924_15310</name>
</gene>
<dbReference type="AlphaFoldDB" id="A0A516KJ59"/>
<dbReference type="InterPro" id="IPR036594">
    <property type="entry name" value="Meth_synthase_dom"/>
</dbReference>
<dbReference type="KEGG" id="aqt:FN924_15310"/>
<evidence type="ECO:0000313" key="2">
    <source>
        <dbReference type="Proteomes" id="UP000315215"/>
    </source>
</evidence>
<dbReference type="EMBL" id="CP041666">
    <property type="protein sequence ID" value="QDP41429.1"/>
    <property type="molecule type" value="Genomic_DNA"/>
</dbReference>
<proteinExistence type="predicted"/>
<dbReference type="Gene3D" id="1.10.1240.10">
    <property type="entry name" value="Methionine synthase domain"/>
    <property type="match status" value="1"/>
</dbReference>
<protein>
    <submittedName>
        <fullName evidence="1">Uncharacterized protein</fullName>
    </submittedName>
</protein>
<organism evidence="1 2">
    <name type="scientific">Radiobacillus deserti</name>
    <dbReference type="NCBI Taxonomy" id="2594883"/>
    <lineage>
        <taxon>Bacteria</taxon>
        <taxon>Bacillati</taxon>
        <taxon>Bacillota</taxon>
        <taxon>Bacilli</taxon>
        <taxon>Bacillales</taxon>
        <taxon>Bacillaceae</taxon>
        <taxon>Radiobacillus</taxon>
    </lineage>
</organism>
<sequence>MADIKVKRLVDFMVKGDEASSWNLISQLDMDKNSISYSEDVLAKVMLLVGELWEMNELTVQMSMWPQICAVF</sequence>
<dbReference type="OrthoDB" id="5756833at2"/>
<name>A0A516KJ59_9BACI</name>
<dbReference type="Proteomes" id="UP000315215">
    <property type="component" value="Chromosome"/>
</dbReference>
<accession>A0A516KJ59</accession>
<keyword evidence="2" id="KW-1185">Reference proteome</keyword>